<dbReference type="EMBL" id="CAFBLT010000002">
    <property type="protein sequence ID" value="CAB4881380.1"/>
    <property type="molecule type" value="Genomic_DNA"/>
</dbReference>
<reference evidence="1" key="1">
    <citation type="submission" date="2020-05" db="EMBL/GenBank/DDBJ databases">
        <authorList>
            <person name="Chiriac C."/>
            <person name="Salcher M."/>
            <person name="Ghai R."/>
            <person name="Kavagutti S V."/>
        </authorList>
    </citation>
    <scope>NUCLEOTIDE SEQUENCE</scope>
</reference>
<dbReference type="EMBL" id="CAFBPM010000002">
    <property type="protein sequence ID" value="CAB5009838.1"/>
    <property type="molecule type" value="Genomic_DNA"/>
</dbReference>
<protein>
    <submittedName>
        <fullName evidence="1">Unannotated protein</fullName>
    </submittedName>
</protein>
<evidence type="ECO:0000313" key="2">
    <source>
        <dbReference type="EMBL" id="CAB5009838.1"/>
    </source>
</evidence>
<dbReference type="AlphaFoldDB" id="A0A6J7EJI4"/>
<name>A0A6J7EJI4_9ZZZZ</name>
<evidence type="ECO:0000313" key="1">
    <source>
        <dbReference type="EMBL" id="CAB4881380.1"/>
    </source>
</evidence>
<proteinExistence type="predicted"/>
<sequence>MSNIEQLIASAKTLSGDESIGAAGIFAFKDKYLKLVGWGIVGGMTGGAIAGVAGDAVGSAGAMHAQRSHEAQKQGYDGYRVLVAVGDSHIHLFDWVTNQGASKLYYSIERKSVEVSIKKFGLSRHLYFKNSTSGETLALQGNVSPISSVSNGDKTVIKALQ</sequence>
<accession>A0A6J7EJI4</accession>
<organism evidence="1">
    <name type="scientific">freshwater metagenome</name>
    <dbReference type="NCBI Taxonomy" id="449393"/>
    <lineage>
        <taxon>unclassified sequences</taxon>
        <taxon>metagenomes</taxon>
        <taxon>ecological metagenomes</taxon>
    </lineage>
</organism>
<gene>
    <name evidence="1" type="ORF">UFOPK3427_01514</name>
    <name evidence="2" type="ORF">UFOPK4112_00240</name>
</gene>